<dbReference type="GO" id="GO:0015074">
    <property type="term" value="P:DNA integration"/>
    <property type="evidence" value="ECO:0007669"/>
    <property type="project" value="InterPro"/>
</dbReference>
<name>A0A7R7MS59_MYCIT</name>
<reference evidence="3 4" key="1">
    <citation type="submission" date="2020-12" db="EMBL/GenBank/DDBJ databases">
        <title>Genome sequence of clinical Mycobacterium intracellulare strains.</title>
        <authorList>
            <person name="Tateishi Y."/>
            <person name="Matsumoto S."/>
            <person name="Fukushima Y."/>
            <person name="Nakajima C."/>
            <person name="Suzuki Y."/>
        </authorList>
    </citation>
    <scope>NUCLEOTIDE SEQUENCE [LARGE SCALE GENOMIC DNA]</scope>
    <source>
        <strain evidence="3 4">M018</strain>
    </source>
</reference>
<dbReference type="InterPro" id="IPR001584">
    <property type="entry name" value="Integrase_cat-core"/>
</dbReference>
<accession>A0A7R7MS59</accession>
<dbReference type="AlphaFoldDB" id="A0A7R7MS59"/>
<proteinExistence type="predicted"/>
<dbReference type="SUPFAM" id="SSF53098">
    <property type="entry name" value="Ribonuclease H-like"/>
    <property type="match status" value="1"/>
</dbReference>
<dbReference type="Gene3D" id="3.30.420.10">
    <property type="entry name" value="Ribonuclease H-like superfamily/Ribonuclease H"/>
    <property type="match status" value="1"/>
</dbReference>
<dbReference type="Proteomes" id="UP000595205">
    <property type="component" value="Chromosome"/>
</dbReference>
<feature type="region of interest" description="Disordered" evidence="1">
    <location>
        <begin position="680"/>
        <end position="699"/>
    </location>
</feature>
<dbReference type="GO" id="GO:0003676">
    <property type="term" value="F:nucleic acid binding"/>
    <property type="evidence" value="ECO:0007669"/>
    <property type="project" value="InterPro"/>
</dbReference>
<evidence type="ECO:0000259" key="2">
    <source>
        <dbReference type="PROSITE" id="PS50994"/>
    </source>
</evidence>
<dbReference type="PROSITE" id="PS50994">
    <property type="entry name" value="INTEGRASE"/>
    <property type="match status" value="1"/>
</dbReference>
<evidence type="ECO:0000313" key="3">
    <source>
        <dbReference type="EMBL" id="BCO98534.1"/>
    </source>
</evidence>
<evidence type="ECO:0000256" key="1">
    <source>
        <dbReference type="SAM" id="MobiDB-lite"/>
    </source>
</evidence>
<feature type="compositionally biased region" description="Acidic residues" evidence="1">
    <location>
        <begin position="688"/>
        <end position="698"/>
    </location>
</feature>
<sequence>MGIVKPAAVRIGVGTQFIYDGEVLEVIEMHPVAGMPEVLARELRRDTVHRFALDEVRPSQRCRLLSDDLDIEITGSTEYPPSVKWAAVSEQARCDARDRAAHVREVVTGYRSGSAATALPHEPRSAYKSANPRMKRLAVKANELGIGRRTIERWVSAYEAEGEVGLLSAKAIHSALGSNKFALFEQTASDIMREYTDLSKPTMDLIINHAEARLNATYGKGVVRLPSPATAYRILRRLELTQPLFRPSTKRIRDIAARPDRPYGQLHPSRPGEYLLMDTTPLDVYAMDPHTLKWVGVELTVSMDWYSRCITGMRLSPTTKSIDVAAVLYQSFRPAPAGADWPAEAVWPPHGVPRSVLVEDEALHCKSVFAAAPAIVPETLVVDHGKIYVSEQVASTCRQLGISIQPARVRVAYDKGPVERFFLTVRQRFLQELPGYKGPDVYSRGAAPEREAFFFIDELEALLREWIAVCYHNKPHDGVGEVGLWKLGLSPAQMFEHGVSRAGYIEAPREPDFAYNFLKVEWRTIQHYGVQVDNRIYRGSGLTGYRPGEKSSFREHHGQWPFHVDPNDVRFIYFFDSKSTRRWHALMWDHADLCDGPMNEDGLLFSRELVKAKYRYFDDKLALSEFLERRNLGQGHTMAERRAALRLSREQSSLALDVKQAAHVPELPTAKRILGALTATEIGPDDPGSADELDDDPRIDDGHFYEDVLEDV</sequence>
<organism evidence="3 4">
    <name type="scientific">Mycobacterium intracellulare</name>
    <dbReference type="NCBI Taxonomy" id="1767"/>
    <lineage>
        <taxon>Bacteria</taxon>
        <taxon>Bacillati</taxon>
        <taxon>Actinomycetota</taxon>
        <taxon>Actinomycetes</taxon>
        <taxon>Mycobacteriales</taxon>
        <taxon>Mycobacteriaceae</taxon>
        <taxon>Mycobacterium</taxon>
        <taxon>Mycobacterium avium complex (MAC)</taxon>
    </lineage>
</organism>
<protein>
    <submittedName>
        <fullName evidence="3">Integrase/transposase</fullName>
    </submittedName>
</protein>
<dbReference type="InterPro" id="IPR036397">
    <property type="entry name" value="RNaseH_sf"/>
</dbReference>
<evidence type="ECO:0000313" key="4">
    <source>
        <dbReference type="Proteomes" id="UP000595205"/>
    </source>
</evidence>
<gene>
    <name evidence="3" type="ORF">MINTM018_13040</name>
</gene>
<feature type="domain" description="Integrase catalytic" evidence="2">
    <location>
        <begin position="267"/>
        <end position="499"/>
    </location>
</feature>
<dbReference type="InterPro" id="IPR012337">
    <property type="entry name" value="RNaseH-like_sf"/>
</dbReference>
<dbReference type="PANTHER" id="PTHR35004">
    <property type="entry name" value="TRANSPOSASE RV3428C-RELATED"/>
    <property type="match status" value="1"/>
</dbReference>
<dbReference type="PANTHER" id="PTHR35004:SF6">
    <property type="entry name" value="TRANSPOSASE"/>
    <property type="match status" value="1"/>
</dbReference>
<dbReference type="EMBL" id="AP024255">
    <property type="protein sequence ID" value="BCO98534.1"/>
    <property type="molecule type" value="Genomic_DNA"/>
</dbReference>